<dbReference type="InterPro" id="IPR001841">
    <property type="entry name" value="Znf_RING"/>
</dbReference>
<dbReference type="SUPFAM" id="SSF57850">
    <property type="entry name" value="RING/U-box"/>
    <property type="match status" value="1"/>
</dbReference>
<dbReference type="SMART" id="SM00336">
    <property type="entry name" value="BBOX"/>
    <property type="match status" value="1"/>
</dbReference>
<feature type="domain" description="RING-type" evidence="7">
    <location>
        <begin position="16"/>
        <end position="57"/>
    </location>
</feature>
<dbReference type="PRINTS" id="PR01407">
    <property type="entry name" value="BUTYPHLNCDUF"/>
</dbReference>
<feature type="domain" description="B box-type" evidence="8">
    <location>
        <begin position="90"/>
        <end position="131"/>
    </location>
</feature>
<dbReference type="RefSeq" id="XP_070440387.1">
    <property type="nucleotide sequence ID" value="XM_070584286.1"/>
</dbReference>
<evidence type="ECO:0000313" key="11">
    <source>
        <dbReference type="RefSeq" id="XP_070440387.1"/>
    </source>
</evidence>
<evidence type="ECO:0000259" key="8">
    <source>
        <dbReference type="PROSITE" id="PS50119"/>
    </source>
</evidence>
<feature type="domain" description="B30.2/SPRY" evidence="9">
    <location>
        <begin position="400"/>
        <end position="592"/>
    </location>
</feature>
<dbReference type="PROSITE" id="PS50089">
    <property type="entry name" value="ZF_RING_2"/>
    <property type="match status" value="1"/>
</dbReference>
<dbReference type="SMART" id="SM00589">
    <property type="entry name" value="PRY"/>
    <property type="match status" value="1"/>
</dbReference>
<dbReference type="GeneID" id="103543880"/>
<evidence type="ECO:0000259" key="7">
    <source>
        <dbReference type="PROSITE" id="PS50089"/>
    </source>
</evidence>
<dbReference type="PANTHER" id="PTHR24103">
    <property type="entry name" value="E3 UBIQUITIN-PROTEIN LIGASE TRIM"/>
    <property type="match status" value="1"/>
</dbReference>
<dbReference type="InterPro" id="IPR050143">
    <property type="entry name" value="TRIM/RBCC"/>
</dbReference>
<feature type="compositionally biased region" description="Polar residues" evidence="6">
    <location>
        <begin position="351"/>
        <end position="364"/>
    </location>
</feature>
<keyword evidence="10" id="KW-1185">Reference proteome</keyword>
<accession>A0ABM4LIX1</accession>
<dbReference type="InterPro" id="IPR043136">
    <property type="entry name" value="B30.2/SPRY_sf"/>
</dbReference>
<keyword evidence="3" id="KW-0862">Zinc</keyword>
<dbReference type="InterPro" id="IPR013083">
    <property type="entry name" value="Znf_RING/FYVE/PHD"/>
</dbReference>
<dbReference type="InterPro" id="IPR001870">
    <property type="entry name" value="B30.2/SPRY"/>
</dbReference>
<dbReference type="Pfam" id="PF00643">
    <property type="entry name" value="zf-B_box"/>
    <property type="match status" value="1"/>
</dbReference>
<gene>
    <name evidence="11" type="primary">TRIM31</name>
</gene>
<dbReference type="SMART" id="SM00449">
    <property type="entry name" value="SPRY"/>
    <property type="match status" value="1"/>
</dbReference>
<dbReference type="InterPro" id="IPR013320">
    <property type="entry name" value="ConA-like_dom_sf"/>
</dbReference>
<dbReference type="Pfam" id="PF15227">
    <property type="entry name" value="zf-C3HC4_4"/>
    <property type="match status" value="1"/>
</dbReference>
<dbReference type="SUPFAM" id="SSF57845">
    <property type="entry name" value="B-box zinc-binding domain"/>
    <property type="match status" value="1"/>
</dbReference>
<evidence type="ECO:0000256" key="2">
    <source>
        <dbReference type="ARBA" id="ARBA00022771"/>
    </source>
</evidence>
<dbReference type="SMART" id="SM00184">
    <property type="entry name" value="RING"/>
    <property type="match status" value="1"/>
</dbReference>
<dbReference type="PROSITE" id="PS00518">
    <property type="entry name" value="ZF_RING_1"/>
    <property type="match status" value="1"/>
</dbReference>
<evidence type="ECO:0000256" key="4">
    <source>
        <dbReference type="PROSITE-ProRule" id="PRU00024"/>
    </source>
</evidence>
<proteinExistence type="predicted"/>
<dbReference type="Gene3D" id="3.30.160.60">
    <property type="entry name" value="Classic Zinc Finger"/>
    <property type="match status" value="1"/>
</dbReference>
<dbReference type="Gene3D" id="2.60.120.920">
    <property type="match status" value="1"/>
</dbReference>
<name>A0ABM4LIX1_EQUPR</name>
<dbReference type="InterPro" id="IPR003877">
    <property type="entry name" value="SPRY_dom"/>
</dbReference>
<keyword evidence="5" id="KW-0175">Coiled coil</keyword>
<dbReference type="InterPro" id="IPR003879">
    <property type="entry name" value="Butyrophylin_SPRY"/>
</dbReference>
<feature type="coiled-coil region" evidence="5">
    <location>
        <begin position="142"/>
        <end position="191"/>
    </location>
</feature>
<reference evidence="11" key="1">
    <citation type="submission" date="2025-08" db="UniProtKB">
        <authorList>
            <consortium name="RefSeq"/>
        </authorList>
    </citation>
    <scope>IDENTIFICATION</scope>
    <source>
        <tissue evidence="11">Blood</tissue>
    </source>
</reference>
<dbReference type="Pfam" id="PF00622">
    <property type="entry name" value="SPRY"/>
    <property type="match status" value="1"/>
</dbReference>
<dbReference type="CDD" id="cd16582">
    <property type="entry name" value="RING-HC_TRIM31_C-V"/>
    <property type="match status" value="1"/>
</dbReference>
<organism evidence="10 11">
    <name type="scientific">Equus przewalskii</name>
    <name type="common">Przewalski's horse</name>
    <name type="synonym">Equus caballus przewalskii</name>
    <dbReference type="NCBI Taxonomy" id="9798"/>
    <lineage>
        <taxon>Eukaryota</taxon>
        <taxon>Metazoa</taxon>
        <taxon>Chordata</taxon>
        <taxon>Craniata</taxon>
        <taxon>Vertebrata</taxon>
        <taxon>Euteleostomi</taxon>
        <taxon>Mammalia</taxon>
        <taxon>Eutheria</taxon>
        <taxon>Laurasiatheria</taxon>
        <taxon>Perissodactyla</taxon>
        <taxon>Equidae</taxon>
        <taxon>Equus</taxon>
    </lineage>
</organism>
<dbReference type="PROSITE" id="PS50119">
    <property type="entry name" value="ZF_BBOX"/>
    <property type="match status" value="1"/>
</dbReference>
<dbReference type="Pfam" id="PF13765">
    <property type="entry name" value="PRY"/>
    <property type="match status" value="1"/>
</dbReference>
<evidence type="ECO:0000256" key="6">
    <source>
        <dbReference type="SAM" id="MobiDB-lite"/>
    </source>
</evidence>
<dbReference type="InterPro" id="IPR006574">
    <property type="entry name" value="PRY"/>
</dbReference>
<feature type="compositionally biased region" description="Polar residues" evidence="6">
    <location>
        <begin position="393"/>
        <end position="404"/>
    </location>
</feature>
<keyword evidence="1" id="KW-0479">Metal-binding</keyword>
<sequence>MASQHFTNTLKEEVICPICMDILQDPVTIDCGHNFCLRCITQSGDTSNDFLNCPLCNKLVRRDTFRPNWLLVNLVEKIQAMDPSEMQPGREELKCQRHGEKFHYFCEYDGMFLCVVCRESKDHKLHKISLIEEAALSYQGQLQSQVEVLQEKEKVIVQLKEQGEQKINVFMAQVELEKQRIITEFKQLRQVLKEEESFLLSRVLWLGQEEEKGKKFYIASAEAQLNSFRKLIDSVKAMQRLPPSQLLRDVKVVLCRSEGFRYLSPSPVPLALEKKLSEAQSRHDSLTESLKRFKDNFQADMKRDKNRFFKGMKENYRKSWSSFHSLMEKHTLKTSKTSEPESPSPEVGTTKPASPNLHPSTLSEDSFAVKATPPASLRPQPRPRSMASFPEFSPNQASSENPSSPGAEWTEGLKVALTPVTLDAASAHPNLVISQDLKTVTLDFIPQDSSAEPEDPARFFPFCCVLGSPGVSSGCQAWEAELRGPEGGACLVGVASGLVPRRGFLVVEPLTGFWALRIAGSECQALTESGTRENLPVRPRKVGVHVDHECGEVVFYDATTSNYIYTFHTSFPGQIFPFFRLLFPGTQIILSP</sequence>
<evidence type="ECO:0000259" key="9">
    <source>
        <dbReference type="PROSITE" id="PS50188"/>
    </source>
</evidence>
<evidence type="ECO:0000313" key="10">
    <source>
        <dbReference type="Proteomes" id="UP001652662"/>
    </source>
</evidence>
<dbReference type="PROSITE" id="PS50188">
    <property type="entry name" value="B302_SPRY"/>
    <property type="match status" value="1"/>
</dbReference>
<evidence type="ECO:0000256" key="5">
    <source>
        <dbReference type="SAM" id="Coils"/>
    </source>
</evidence>
<evidence type="ECO:0000256" key="1">
    <source>
        <dbReference type="ARBA" id="ARBA00022723"/>
    </source>
</evidence>
<dbReference type="Gene3D" id="3.30.40.10">
    <property type="entry name" value="Zinc/RING finger domain, C3HC4 (zinc finger)"/>
    <property type="match status" value="1"/>
</dbReference>
<keyword evidence="2 4" id="KW-0863">Zinc-finger</keyword>
<dbReference type="InterPro" id="IPR017907">
    <property type="entry name" value="Znf_RING_CS"/>
</dbReference>
<dbReference type="InterPro" id="IPR000315">
    <property type="entry name" value="Znf_B-box"/>
</dbReference>
<dbReference type="Proteomes" id="UP001652662">
    <property type="component" value="Chromosome 19"/>
</dbReference>
<dbReference type="SUPFAM" id="SSF49899">
    <property type="entry name" value="Concanavalin A-like lectins/glucanases"/>
    <property type="match status" value="1"/>
</dbReference>
<feature type="region of interest" description="Disordered" evidence="6">
    <location>
        <begin position="331"/>
        <end position="408"/>
    </location>
</feature>
<evidence type="ECO:0000256" key="3">
    <source>
        <dbReference type="ARBA" id="ARBA00022833"/>
    </source>
</evidence>
<protein>
    <submittedName>
        <fullName evidence="11">E3 ubiquitin-protein ligase TRIM31</fullName>
    </submittedName>
</protein>